<proteinExistence type="predicted"/>
<protein>
    <submittedName>
        <fullName evidence="1">Uncharacterized protein</fullName>
    </submittedName>
</protein>
<name>A0A382IT65_9ZZZZ</name>
<dbReference type="AlphaFoldDB" id="A0A382IT65"/>
<reference evidence="1" key="1">
    <citation type="submission" date="2018-05" db="EMBL/GenBank/DDBJ databases">
        <authorList>
            <person name="Lanie J.A."/>
            <person name="Ng W.-L."/>
            <person name="Kazmierczak K.M."/>
            <person name="Andrzejewski T.M."/>
            <person name="Davidsen T.M."/>
            <person name="Wayne K.J."/>
            <person name="Tettelin H."/>
            <person name="Glass J.I."/>
            <person name="Rusch D."/>
            <person name="Podicherti R."/>
            <person name="Tsui H.-C.T."/>
            <person name="Winkler M.E."/>
        </authorList>
    </citation>
    <scope>NUCLEOTIDE SEQUENCE</scope>
</reference>
<gene>
    <name evidence="1" type="ORF">METZ01_LOCUS255612</name>
</gene>
<feature type="non-terminal residue" evidence="1">
    <location>
        <position position="1"/>
    </location>
</feature>
<evidence type="ECO:0000313" key="1">
    <source>
        <dbReference type="EMBL" id="SVC02758.1"/>
    </source>
</evidence>
<feature type="non-terminal residue" evidence="1">
    <location>
        <position position="24"/>
    </location>
</feature>
<accession>A0A382IT65</accession>
<organism evidence="1">
    <name type="scientific">marine metagenome</name>
    <dbReference type="NCBI Taxonomy" id="408172"/>
    <lineage>
        <taxon>unclassified sequences</taxon>
        <taxon>metagenomes</taxon>
        <taxon>ecological metagenomes</taxon>
    </lineage>
</organism>
<sequence>KIKIGGNHLLMKRLFIHNPGLLVG</sequence>
<dbReference type="EMBL" id="UINC01069405">
    <property type="protein sequence ID" value="SVC02758.1"/>
    <property type="molecule type" value="Genomic_DNA"/>
</dbReference>